<keyword evidence="7" id="KW-1185">Reference proteome</keyword>
<dbReference type="SUPFAM" id="SSF56796">
    <property type="entry name" value="Dehydroquinate synthase-like"/>
    <property type="match status" value="1"/>
</dbReference>
<evidence type="ECO:0000313" key="6">
    <source>
        <dbReference type="EMBL" id="SER30813.1"/>
    </source>
</evidence>
<evidence type="ECO:0000256" key="1">
    <source>
        <dbReference type="ARBA" id="ARBA00001962"/>
    </source>
</evidence>
<dbReference type="RefSeq" id="WP_091457242.1">
    <property type="nucleotide sequence ID" value="NZ_FOGD01000006.1"/>
</dbReference>
<feature type="domain" description="Alcohol dehydrogenase iron-type/glycerol dehydrogenase GldA" evidence="4">
    <location>
        <begin position="9"/>
        <end position="176"/>
    </location>
</feature>
<dbReference type="InterPro" id="IPR056798">
    <property type="entry name" value="ADH_Fe_C"/>
</dbReference>
<comment type="cofactor">
    <cofactor evidence="1">
        <name>Fe cation</name>
        <dbReference type="ChEBI" id="CHEBI:24875"/>
    </cofactor>
</comment>
<dbReference type="InterPro" id="IPR044731">
    <property type="entry name" value="BDH-like"/>
</dbReference>
<dbReference type="PROSITE" id="PS00060">
    <property type="entry name" value="ADH_IRON_2"/>
    <property type="match status" value="1"/>
</dbReference>
<dbReference type="Gene3D" id="1.20.1090.10">
    <property type="entry name" value="Dehydroquinate synthase-like - alpha domain"/>
    <property type="match status" value="1"/>
</dbReference>
<dbReference type="STRING" id="180197.SAMN02982919_02158"/>
<organism evidence="6 7">
    <name type="scientific">Giesbergeria anulus</name>
    <dbReference type="NCBI Taxonomy" id="180197"/>
    <lineage>
        <taxon>Bacteria</taxon>
        <taxon>Pseudomonadati</taxon>
        <taxon>Pseudomonadota</taxon>
        <taxon>Betaproteobacteria</taxon>
        <taxon>Burkholderiales</taxon>
        <taxon>Comamonadaceae</taxon>
        <taxon>Giesbergeria</taxon>
    </lineage>
</organism>
<dbReference type="PANTHER" id="PTHR43633">
    <property type="entry name" value="ALCOHOL DEHYDROGENASE YQHD"/>
    <property type="match status" value="1"/>
</dbReference>
<dbReference type="Pfam" id="PF00465">
    <property type="entry name" value="Fe-ADH"/>
    <property type="match status" value="1"/>
</dbReference>
<reference evidence="6 7" key="1">
    <citation type="submission" date="2016-10" db="EMBL/GenBank/DDBJ databases">
        <authorList>
            <person name="de Groot N.N."/>
        </authorList>
    </citation>
    <scope>NUCLEOTIDE SEQUENCE [LARGE SCALE GENOMIC DNA]</scope>
    <source>
        <strain evidence="6 7">ATCC 35958</strain>
    </source>
</reference>
<dbReference type="GO" id="GO:0008106">
    <property type="term" value="F:alcohol dehydrogenase (NADP+) activity"/>
    <property type="evidence" value="ECO:0007669"/>
    <property type="project" value="TreeGrafter"/>
</dbReference>
<proteinExistence type="inferred from homology"/>
<comment type="similarity">
    <text evidence="2">Belongs to the iron-containing alcohol dehydrogenase family.</text>
</comment>
<evidence type="ECO:0000259" key="5">
    <source>
        <dbReference type="Pfam" id="PF25137"/>
    </source>
</evidence>
<dbReference type="EMBL" id="FOGD01000006">
    <property type="protein sequence ID" value="SER30813.1"/>
    <property type="molecule type" value="Genomic_DNA"/>
</dbReference>
<evidence type="ECO:0000259" key="4">
    <source>
        <dbReference type="Pfam" id="PF00465"/>
    </source>
</evidence>
<dbReference type="GO" id="GO:0005829">
    <property type="term" value="C:cytosol"/>
    <property type="evidence" value="ECO:0007669"/>
    <property type="project" value="TreeGrafter"/>
</dbReference>
<dbReference type="FunFam" id="3.40.50.1970:FF:000003">
    <property type="entry name" value="Alcohol dehydrogenase, iron-containing"/>
    <property type="match status" value="1"/>
</dbReference>
<sequence>MLNFDFHNPTRIAFGQGRIADLATLVPASAKVLILVGGSSAEKTGTLAEVRAALGQREHATFSGIEPNPTYETAMQAVEQIRAGGFDFLLAVGGGSVIDAVKFIAAAVPFADGDPWAILEQRGRNISRALAFGTVLTLPATGSEMNNGAVITRKALGAKLVFGSVHCYPLFSVLDPTKTYTLPAQQLANGVVDAFVHTVEQYLTYPVEARVQDRWAEGVLHTLIEVGPRLLSAPEPVYDDRANLVWAATMALNGLIGAGVPQDWATHMIGHELTAKFQIDHARTLAIVLPALLQECRQAKREKLLQYAERIWGLGASTGTEEQRIDAAIACTRDFFEGLGIATRLSAYGVGEEAIDGLVAQLQAHGMVKLGERRAVTPEVSRRILQAAL</sequence>
<dbReference type="Proteomes" id="UP000199766">
    <property type="component" value="Unassembled WGS sequence"/>
</dbReference>
<dbReference type="Gene3D" id="3.40.50.1970">
    <property type="match status" value="1"/>
</dbReference>
<evidence type="ECO:0000256" key="3">
    <source>
        <dbReference type="ARBA" id="ARBA00023002"/>
    </source>
</evidence>
<dbReference type="GO" id="GO:0046872">
    <property type="term" value="F:metal ion binding"/>
    <property type="evidence" value="ECO:0007669"/>
    <property type="project" value="InterPro"/>
</dbReference>
<evidence type="ECO:0000256" key="2">
    <source>
        <dbReference type="ARBA" id="ARBA00007358"/>
    </source>
</evidence>
<dbReference type="AlphaFoldDB" id="A0A1H9N5Y0"/>
<dbReference type="GO" id="GO:1990002">
    <property type="term" value="F:methylglyoxal reductase (NADPH) (acetol producing) activity"/>
    <property type="evidence" value="ECO:0007669"/>
    <property type="project" value="TreeGrafter"/>
</dbReference>
<dbReference type="GO" id="GO:1990362">
    <property type="term" value="F:butanol dehydrogenase (NAD+) activity"/>
    <property type="evidence" value="ECO:0007669"/>
    <property type="project" value="InterPro"/>
</dbReference>
<dbReference type="PROSITE" id="PS00913">
    <property type="entry name" value="ADH_IRON_1"/>
    <property type="match status" value="1"/>
</dbReference>
<feature type="domain" description="Fe-containing alcohol dehydrogenase-like C-terminal" evidence="5">
    <location>
        <begin position="188"/>
        <end position="361"/>
    </location>
</feature>
<dbReference type="Pfam" id="PF25137">
    <property type="entry name" value="ADH_Fe_C"/>
    <property type="match status" value="1"/>
</dbReference>
<evidence type="ECO:0000313" key="7">
    <source>
        <dbReference type="Proteomes" id="UP000199766"/>
    </source>
</evidence>
<dbReference type="OrthoDB" id="9778433at2"/>
<accession>A0A1H9N5Y0</accession>
<dbReference type="CDD" id="cd08187">
    <property type="entry name" value="BDH"/>
    <property type="match status" value="1"/>
</dbReference>
<dbReference type="InterPro" id="IPR001670">
    <property type="entry name" value="ADH_Fe/GldA"/>
</dbReference>
<name>A0A1H9N5Y0_9BURK</name>
<dbReference type="InterPro" id="IPR018211">
    <property type="entry name" value="ADH_Fe_CS"/>
</dbReference>
<dbReference type="PANTHER" id="PTHR43633:SF1">
    <property type="entry name" value="ALCOHOL DEHYDROGENASE YQHD"/>
    <property type="match status" value="1"/>
</dbReference>
<gene>
    <name evidence="6" type="ORF">SAMN02982919_02158</name>
</gene>
<keyword evidence="3" id="KW-0560">Oxidoreductase</keyword>
<protein>
    <submittedName>
        <fullName evidence="6">NADP-dependent alcohol dehydrogenase</fullName>
    </submittedName>
</protein>